<gene>
    <name evidence="2" type="ORF">ACHAWO_007676</name>
</gene>
<feature type="transmembrane region" description="Helical" evidence="1">
    <location>
        <begin position="100"/>
        <end position="122"/>
    </location>
</feature>
<keyword evidence="1" id="KW-0812">Transmembrane</keyword>
<evidence type="ECO:0000256" key="1">
    <source>
        <dbReference type="SAM" id="Phobius"/>
    </source>
</evidence>
<name>A0ABD3Q992_9STRA</name>
<proteinExistence type="predicted"/>
<sequence length="135" mass="15164">MFVNTAVRSVARAGTRRQMSTAAPKMHKAKDVWGELKATRPPEGHPHVSRPIRFVRLYRTRAALDKRCPTDELVFVNENASIKINEDVILGDPTVFEPPYNGAVVGAAVVGVICTGYGLMYFGMRHQQYKQGYWK</sequence>
<keyword evidence="3" id="KW-1185">Reference proteome</keyword>
<protein>
    <submittedName>
        <fullName evidence="2">Uncharacterized protein</fullName>
    </submittedName>
</protein>
<keyword evidence="1" id="KW-1133">Transmembrane helix</keyword>
<dbReference type="AlphaFoldDB" id="A0ABD3Q992"/>
<dbReference type="EMBL" id="JALLPJ020000288">
    <property type="protein sequence ID" value="KAL3796720.1"/>
    <property type="molecule type" value="Genomic_DNA"/>
</dbReference>
<accession>A0ABD3Q992</accession>
<dbReference type="Proteomes" id="UP001530400">
    <property type="component" value="Unassembled WGS sequence"/>
</dbReference>
<organism evidence="2 3">
    <name type="scientific">Cyclotella atomus</name>
    <dbReference type="NCBI Taxonomy" id="382360"/>
    <lineage>
        <taxon>Eukaryota</taxon>
        <taxon>Sar</taxon>
        <taxon>Stramenopiles</taxon>
        <taxon>Ochrophyta</taxon>
        <taxon>Bacillariophyta</taxon>
        <taxon>Coscinodiscophyceae</taxon>
        <taxon>Thalassiosirophycidae</taxon>
        <taxon>Stephanodiscales</taxon>
        <taxon>Stephanodiscaceae</taxon>
        <taxon>Cyclotella</taxon>
    </lineage>
</organism>
<reference evidence="2 3" key="1">
    <citation type="submission" date="2024-10" db="EMBL/GenBank/DDBJ databases">
        <title>Updated reference genomes for cyclostephanoid diatoms.</title>
        <authorList>
            <person name="Roberts W.R."/>
            <person name="Alverson A.J."/>
        </authorList>
    </citation>
    <scope>NUCLEOTIDE SEQUENCE [LARGE SCALE GENOMIC DNA]</scope>
    <source>
        <strain evidence="2 3">AJA010-31</strain>
    </source>
</reference>
<keyword evidence="1" id="KW-0472">Membrane</keyword>
<evidence type="ECO:0000313" key="2">
    <source>
        <dbReference type="EMBL" id="KAL3796720.1"/>
    </source>
</evidence>
<evidence type="ECO:0000313" key="3">
    <source>
        <dbReference type="Proteomes" id="UP001530400"/>
    </source>
</evidence>
<comment type="caution">
    <text evidence="2">The sequence shown here is derived from an EMBL/GenBank/DDBJ whole genome shotgun (WGS) entry which is preliminary data.</text>
</comment>